<dbReference type="PANTHER" id="PTHR12984">
    <property type="entry name" value="SCY1-RELATED S/T PROTEIN KINASE-LIKE"/>
    <property type="match status" value="1"/>
</dbReference>
<reference evidence="4" key="1">
    <citation type="submission" date="2013-05" db="EMBL/GenBank/DDBJ databases">
        <authorList>
            <person name="Yim A.K.Y."/>
            <person name="Chan T.F."/>
            <person name="Ji K.M."/>
            <person name="Liu X.Y."/>
            <person name="Zhou J.W."/>
            <person name="Li R.Q."/>
            <person name="Yang K.Y."/>
            <person name="Li J."/>
            <person name="Li M."/>
            <person name="Law P.T.W."/>
            <person name="Wu Y.L."/>
            <person name="Cai Z.L."/>
            <person name="Qin H."/>
            <person name="Bao Y."/>
            <person name="Leung R.K.K."/>
            <person name="Ng P.K.S."/>
            <person name="Zou J."/>
            <person name="Zhong X.J."/>
            <person name="Ran P.X."/>
            <person name="Zhong N.S."/>
            <person name="Liu Z.G."/>
            <person name="Tsui S.K.W."/>
        </authorList>
    </citation>
    <scope>NUCLEOTIDE SEQUENCE</scope>
    <source>
        <strain evidence="4">Derf</strain>
        <tissue evidence="4">Whole organism</tissue>
    </source>
</reference>
<dbReference type="PROSITE" id="PS50011">
    <property type="entry name" value="PROTEIN_KINASE_DOM"/>
    <property type="match status" value="1"/>
</dbReference>
<evidence type="ECO:0000256" key="1">
    <source>
        <dbReference type="ARBA" id="ARBA00022737"/>
    </source>
</evidence>
<dbReference type="EMBL" id="ASGP02000002">
    <property type="protein sequence ID" value="KAH9521138.1"/>
    <property type="molecule type" value="Genomic_DNA"/>
</dbReference>
<proteinExistence type="inferred from homology"/>
<evidence type="ECO:0000313" key="5">
    <source>
        <dbReference type="Proteomes" id="UP000790347"/>
    </source>
</evidence>
<name>A0A922L6K0_DERFA</name>
<sequence length="722" mass="83047">MGNETSILKKCNVSCKPRFTTTEWSLFDAEHENQSFSAFIFNNNDFCNDFTKWKHVRHPYLVKFYEAGVYKNKKYILTESVIPLRQILDQFHRFSRLSGLYNIGDALAFLHQICHLSVNNLSVDSIYVSKNDPNELWKLGSLYWCSTIHSDDIDFYRNLICFHEQNNTLQILPPENCDRNKPLLIQSLADIHRRDVYSFILLIQELFYNPNVQPKLAEILSATDKSNHNFVAKALIDNFHQCNPDERPTVQTILDDPLFKNCPFVHLRQFLSNFSTYNDKEKFDFLQVLVQNLRQFPDQSLVVSIFTMIVSSRFIMSNRLVYNHVMPYFLIPLPSNNQQKNSNHNNNIDQQSTSTEVNRLSNAENRYTLTNGEMITLSPFIDERLFRDGIIPHIIKLYCVHDYKIRMLLLKYLPHYGSYISKTCLKKILLPQILLGIKDSDKELVALTFRAVASLIDLFGVRTVLGGSNRTRYFTSGVASDDENPIAANGSMAKLLDNNSERRNSCNSTKSSSLFDDDRKLDSVIFERSSPDGGETIGEIPTSLNENNNDSVVNKFPSSITAIDSEYTSDHDEWPVWEENGQPSNTINKKATSKKMDSTVKLKEKFQTFDIKEIDFNQVHYSKEIDNLFMDMAPVLNFTNHHLETKIVPSAVEHAINSDMNLDGHNLQSIKIDSSIFDDKNDLNIQDIENSGWNDSFDWNDLNGSVIDQTDVDVRQSDALSE</sequence>
<dbReference type="InterPro" id="IPR055231">
    <property type="entry name" value="2AA_helical"/>
</dbReference>
<dbReference type="AlphaFoldDB" id="A0A922L6K0"/>
<dbReference type="InterPro" id="IPR000719">
    <property type="entry name" value="Prot_kinase_dom"/>
</dbReference>
<protein>
    <submittedName>
        <fullName evidence="4">Protein-associating with the carboxyl-terminal domain of ezrin</fullName>
    </submittedName>
</protein>
<accession>A0A922L6K0</accession>
<feature type="domain" description="Protein kinase" evidence="3">
    <location>
        <begin position="1"/>
        <end position="259"/>
    </location>
</feature>
<gene>
    <name evidence="4" type="primary">SCYL3</name>
    <name evidence="4" type="ORF">DERF_004810</name>
</gene>
<evidence type="ECO:0000256" key="2">
    <source>
        <dbReference type="ARBA" id="ARBA00038349"/>
    </source>
</evidence>
<dbReference type="InterPro" id="IPR051177">
    <property type="entry name" value="CIK-Related_Protein"/>
</dbReference>
<dbReference type="InterPro" id="IPR016024">
    <property type="entry name" value="ARM-type_fold"/>
</dbReference>
<dbReference type="InterPro" id="IPR011009">
    <property type="entry name" value="Kinase-like_dom_sf"/>
</dbReference>
<dbReference type="SUPFAM" id="SSF56112">
    <property type="entry name" value="Protein kinase-like (PK-like)"/>
    <property type="match status" value="1"/>
</dbReference>
<keyword evidence="5" id="KW-1185">Reference proteome</keyword>
<dbReference type="GO" id="GO:0004672">
    <property type="term" value="F:protein kinase activity"/>
    <property type="evidence" value="ECO:0007669"/>
    <property type="project" value="InterPro"/>
</dbReference>
<comment type="similarity">
    <text evidence="2">Belongs to the protein kinase superfamily.</text>
</comment>
<dbReference type="GO" id="GO:0005524">
    <property type="term" value="F:ATP binding"/>
    <property type="evidence" value="ECO:0007669"/>
    <property type="project" value="InterPro"/>
</dbReference>
<evidence type="ECO:0000259" key="3">
    <source>
        <dbReference type="PROSITE" id="PS50011"/>
    </source>
</evidence>
<reference evidence="4" key="2">
    <citation type="journal article" date="2022" name="Res Sq">
        <title>Comparative Genomics Reveals Insights into the Divergent Evolution of Astigmatic Mites and Household Pest Adaptations.</title>
        <authorList>
            <person name="Xiong Q."/>
            <person name="Wan A.T.-Y."/>
            <person name="Liu X.-Y."/>
            <person name="Fung C.S.-H."/>
            <person name="Xiao X."/>
            <person name="Malainual N."/>
            <person name="Hou J."/>
            <person name="Wang L."/>
            <person name="Wang M."/>
            <person name="Yang K."/>
            <person name="Cui Y."/>
            <person name="Leung E."/>
            <person name="Nong W."/>
            <person name="Shin S.-K."/>
            <person name="Au S."/>
            <person name="Jeong K.Y."/>
            <person name="Chew F.T."/>
            <person name="Hui J."/>
            <person name="Leung T.F."/>
            <person name="Tungtrongchitr A."/>
            <person name="Zhong N."/>
            <person name="Liu Z."/>
            <person name="Tsui S."/>
        </authorList>
    </citation>
    <scope>NUCLEOTIDE SEQUENCE</scope>
    <source>
        <strain evidence="4">Derf</strain>
        <tissue evidence="4">Whole organism</tissue>
    </source>
</reference>
<dbReference type="Proteomes" id="UP000790347">
    <property type="component" value="Unassembled WGS sequence"/>
</dbReference>
<organism evidence="4 5">
    <name type="scientific">Dermatophagoides farinae</name>
    <name type="common">American house dust mite</name>
    <dbReference type="NCBI Taxonomy" id="6954"/>
    <lineage>
        <taxon>Eukaryota</taxon>
        <taxon>Metazoa</taxon>
        <taxon>Ecdysozoa</taxon>
        <taxon>Arthropoda</taxon>
        <taxon>Chelicerata</taxon>
        <taxon>Arachnida</taxon>
        <taxon>Acari</taxon>
        <taxon>Acariformes</taxon>
        <taxon>Sarcoptiformes</taxon>
        <taxon>Astigmata</taxon>
        <taxon>Psoroptidia</taxon>
        <taxon>Analgoidea</taxon>
        <taxon>Pyroglyphidae</taxon>
        <taxon>Dermatophagoidinae</taxon>
        <taxon>Dermatophagoides</taxon>
    </lineage>
</organism>
<dbReference type="Gene3D" id="1.10.510.10">
    <property type="entry name" value="Transferase(Phosphotransferase) domain 1"/>
    <property type="match status" value="1"/>
</dbReference>
<dbReference type="SUPFAM" id="SSF48371">
    <property type="entry name" value="ARM repeat"/>
    <property type="match status" value="1"/>
</dbReference>
<dbReference type="Gene3D" id="1.25.10.10">
    <property type="entry name" value="Leucine-rich Repeat Variant"/>
    <property type="match status" value="1"/>
</dbReference>
<keyword evidence="1" id="KW-0677">Repeat</keyword>
<dbReference type="PANTHER" id="PTHR12984:SF15">
    <property type="entry name" value="PROTEIN-ASSOCIATING WITH THE CARBOXYL-TERMINAL DOMAIN OF EZRIN"/>
    <property type="match status" value="1"/>
</dbReference>
<evidence type="ECO:0000313" key="4">
    <source>
        <dbReference type="EMBL" id="KAH9521138.1"/>
    </source>
</evidence>
<comment type="caution">
    <text evidence="4">The sequence shown here is derived from an EMBL/GenBank/DDBJ whole genome shotgun (WGS) entry which is preliminary data.</text>
</comment>
<dbReference type="Pfam" id="PF22956">
    <property type="entry name" value="VPS15-like_hel"/>
    <property type="match status" value="1"/>
</dbReference>
<dbReference type="InterPro" id="IPR011989">
    <property type="entry name" value="ARM-like"/>
</dbReference>